<accession>A0A9X4PIX7</accession>
<name>A0A9X4PIX7_9PAST</name>
<protein>
    <submittedName>
        <fullName evidence="1">Uncharacterized protein</fullName>
    </submittedName>
</protein>
<dbReference type="SUPFAM" id="SSF143469">
    <property type="entry name" value="ImmE5-like"/>
    <property type="match status" value="1"/>
</dbReference>
<dbReference type="InterPro" id="IPR037234">
    <property type="entry name" value="ImmE5_sf"/>
</dbReference>
<sequence>MLDHSRVYNNYLDFFHLNGNAIIKLTPSAAIELCYFCTENNLIVGYIEGGIWRNKLFQARIDCIWGSSLSSNSTKSSIRDNNRLAIKFIKEESDIHNAFILTIFRYKYNRMIFA</sequence>
<comment type="caution">
    <text evidence="1">The sequence shown here is derived from an EMBL/GenBank/DDBJ whole genome shotgun (WGS) entry which is preliminary data.</text>
</comment>
<dbReference type="RefSeq" id="WP_279573540.1">
    <property type="nucleotide sequence ID" value="NZ_LWID01000001.1"/>
</dbReference>
<reference evidence="1" key="1">
    <citation type="submission" date="2016-03" db="EMBL/GenBank/DDBJ databases">
        <title>Co-evolution between Pasteurellaceae and their hosts.</title>
        <authorList>
            <person name="Hansen M.J."/>
            <person name="Bojesen A.M."/>
            <person name="Planet P."/>
        </authorList>
    </citation>
    <scope>NUCLEOTIDE SEQUENCE</scope>
    <source>
        <strain evidence="1">146/S8/89</strain>
    </source>
</reference>
<dbReference type="Proteomes" id="UP001155500">
    <property type="component" value="Unassembled WGS sequence"/>
</dbReference>
<dbReference type="Pfam" id="PF11480">
    <property type="entry name" value="ImmE5"/>
    <property type="match status" value="1"/>
</dbReference>
<dbReference type="Gene3D" id="3.30.190.30">
    <property type="match status" value="1"/>
</dbReference>
<proteinExistence type="predicted"/>
<organism evidence="1 2">
    <name type="scientific">Volucribacter amazonae</name>
    <dbReference type="NCBI Taxonomy" id="256731"/>
    <lineage>
        <taxon>Bacteria</taxon>
        <taxon>Pseudomonadati</taxon>
        <taxon>Pseudomonadota</taxon>
        <taxon>Gammaproteobacteria</taxon>
        <taxon>Pasteurellales</taxon>
        <taxon>Pasteurellaceae</taxon>
        <taxon>Volucribacter</taxon>
    </lineage>
</organism>
<gene>
    <name evidence="1" type="ORF">A6A20_11305</name>
</gene>
<dbReference type="InterPro" id="IPR020127">
    <property type="entry name" value="Colicin-E5_imm"/>
</dbReference>
<dbReference type="AlphaFoldDB" id="A0A9X4PIX7"/>
<evidence type="ECO:0000313" key="1">
    <source>
        <dbReference type="EMBL" id="MDG6896185.1"/>
    </source>
</evidence>
<evidence type="ECO:0000313" key="2">
    <source>
        <dbReference type="Proteomes" id="UP001155500"/>
    </source>
</evidence>
<dbReference type="EMBL" id="LWID01000001">
    <property type="protein sequence ID" value="MDG6896185.1"/>
    <property type="molecule type" value="Genomic_DNA"/>
</dbReference>
<keyword evidence="2" id="KW-1185">Reference proteome</keyword>
<dbReference type="GO" id="GO:0030153">
    <property type="term" value="P:bacteriocin immunity"/>
    <property type="evidence" value="ECO:0007669"/>
    <property type="project" value="InterPro"/>
</dbReference>